<dbReference type="Proteomes" id="UP000188605">
    <property type="component" value="Unassembled WGS sequence"/>
</dbReference>
<reference evidence="1" key="1">
    <citation type="submission" date="2016-08" db="EMBL/GenBank/DDBJ databases">
        <authorList>
            <person name="Ngugi D.K."/>
            <person name="Miyake S."/>
            <person name="Stingl U."/>
        </authorList>
    </citation>
    <scope>NUCLEOTIDE SEQUENCE</scope>
    <source>
        <strain evidence="1">SCG-B11WGA-EpuloA1</strain>
    </source>
</reference>
<keyword evidence="2" id="KW-1185">Reference proteome</keyword>
<sequence>MPSKKFIDKTIPIPMFYQLKQILLTDIRNGVYKTGDMIPTEAELSIMYDISRSTVRQAILELVHEGYLNRAKGKGTFVAEDKLMHNFIQKIESFQDEMQRLGVTPSTEVIALECINASTEISSILQIPKGDKIIFLHRKRLVNNEPVVLIETYLPFEKCKFILDYNLEKEALYKLLSQNSETVICKVERTIEASIANKYDARLLQVYKGQAIHYFKTKGFAKDNSIIEYSQARYRGDRSSFQISIRIEPTN</sequence>
<gene>
    <name evidence="1" type="ORF">AN396_00015</name>
</gene>
<organism evidence="1 2">
    <name type="scientific">Candidatus Epulonipiscium fishelsonii</name>
    <dbReference type="NCBI Taxonomy" id="77094"/>
    <lineage>
        <taxon>Bacteria</taxon>
        <taxon>Bacillati</taxon>
        <taxon>Bacillota</taxon>
        <taxon>Clostridia</taxon>
        <taxon>Lachnospirales</taxon>
        <taxon>Lachnospiraceae</taxon>
        <taxon>Candidatus Epulonipiscium</taxon>
    </lineage>
</organism>
<evidence type="ECO:0000313" key="2">
    <source>
        <dbReference type="Proteomes" id="UP000188605"/>
    </source>
</evidence>
<dbReference type="EMBL" id="LJDB01000001">
    <property type="protein sequence ID" value="ONI42981.1"/>
    <property type="molecule type" value="Genomic_DNA"/>
</dbReference>
<name>A0ACC8XHC7_9FIRM</name>
<protein>
    <submittedName>
        <fullName evidence="1">GntR family transcriptional regulator</fullName>
    </submittedName>
</protein>
<evidence type="ECO:0000313" key="1">
    <source>
        <dbReference type="EMBL" id="ONI42981.1"/>
    </source>
</evidence>
<accession>A0ACC8XHC7</accession>
<comment type="caution">
    <text evidence="1">The sequence shown here is derived from an EMBL/GenBank/DDBJ whole genome shotgun (WGS) entry which is preliminary data.</text>
</comment>
<proteinExistence type="predicted"/>